<organism evidence="3 4">
    <name type="scientific">Linderina pennispora</name>
    <dbReference type="NCBI Taxonomy" id="61395"/>
    <lineage>
        <taxon>Eukaryota</taxon>
        <taxon>Fungi</taxon>
        <taxon>Fungi incertae sedis</taxon>
        <taxon>Zoopagomycota</taxon>
        <taxon>Kickxellomycotina</taxon>
        <taxon>Kickxellomycetes</taxon>
        <taxon>Kickxellales</taxon>
        <taxon>Kickxellaceae</taxon>
        <taxon>Linderina</taxon>
    </lineage>
</organism>
<proteinExistence type="predicted"/>
<evidence type="ECO:0000259" key="2">
    <source>
        <dbReference type="PROSITE" id="PS50888"/>
    </source>
</evidence>
<dbReference type="GeneID" id="63802884"/>
<dbReference type="Gene3D" id="4.10.280.10">
    <property type="entry name" value="Helix-loop-helix DNA-binding domain"/>
    <property type="match status" value="1"/>
</dbReference>
<sequence length="223" mass="24568">MYQTATRYQAPPRMFLEQPAHSLRTQMPAYPYTKPAYNAPAPMVLPPIMHANEHSPSPCYSPGASDATVVDYANSPSPALSSKATSPAPLAALAAAAATKQAEGPVRRRRGGRGSRSIYTAEEKEMRRKISHSAIEKRRRERTNTVLKDLQEMVPWLSKSNKVQKLEILEAAAQYIKELRSSQGSDYKGSPVSSADTRFDGEEDIEIESNNGQSAMKLNFLLS</sequence>
<reference evidence="3 4" key="1">
    <citation type="submission" date="2016-07" db="EMBL/GenBank/DDBJ databases">
        <title>Pervasive Adenine N6-methylation of Active Genes in Fungi.</title>
        <authorList>
            <consortium name="DOE Joint Genome Institute"/>
            <person name="Mondo S.J."/>
            <person name="Dannebaum R.O."/>
            <person name="Kuo R.C."/>
            <person name="Labutti K."/>
            <person name="Haridas S."/>
            <person name="Kuo A."/>
            <person name="Salamov A."/>
            <person name="Ahrendt S.R."/>
            <person name="Lipzen A."/>
            <person name="Sullivan W."/>
            <person name="Andreopoulos W.B."/>
            <person name="Clum A."/>
            <person name="Lindquist E."/>
            <person name="Daum C."/>
            <person name="Ramamoorthy G.K."/>
            <person name="Gryganskyi A."/>
            <person name="Culley D."/>
            <person name="Magnuson J.K."/>
            <person name="James T.Y."/>
            <person name="O'Malley M.A."/>
            <person name="Stajich J.E."/>
            <person name="Spatafora J.W."/>
            <person name="Visel A."/>
            <person name="Grigoriev I.V."/>
        </authorList>
    </citation>
    <scope>NUCLEOTIDE SEQUENCE [LARGE SCALE GENOMIC DNA]</scope>
    <source>
        <strain evidence="3 4">ATCC 12442</strain>
    </source>
</reference>
<gene>
    <name evidence="3" type="ORF">DL89DRAFT_264407</name>
</gene>
<dbReference type="STRING" id="61395.A0A1Y1WLY1"/>
<protein>
    <recommendedName>
        <fullName evidence="2">BHLH domain-containing protein</fullName>
    </recommendedName>
</protein>
<dbReference type="InterPro" id="IPR011598">
    <property type="entry name" value="bHLH_dom"/>
</dbReference>
<name>A0A1Y1WLY1_9FUNG</name>
<keyword evidence="4" id="KW-1185">Reference proteome</keyword>
<dbReference type="OrthoDB" id="690068at2759"/>
<dbReference type="PANTHER" id="PTHR23042">
    <property type="entry name" value="CIRCADIAN PROTEIN CLOCK/ARNT/BMAL/PAS"/>
    <property type="match status" value="1"/>
</dbReference>
<feature type="compositionally biased region" description="Polar residues" evidence="1">
    <location>
        <begin position="182"/>
        <end position="196"/>
    </location>
</feature>
<dbReference type="InterPro" id="IPR050933">
    <property type="entry name" value="Circadian_TF"/>
</dbReference>
<dbReference type="RefSeq" id="XP_040747780.1">
    <property type="nucleotide sequence ID" value="XM_040886236.1"/>
</dbReference>
<evidence type="ECO:0000313" key="4">
    <source>
        <dbReference type="Proteomes" id="UP000193922"/>
    </source>
</evidence>
<dbReference type="PROSITE" id="PS50888">
    <property type="entry name" value="BHLH"/>
    <property type="match status" value="1"/>
</dbReference>
<feature type="domain" description="BHLH" evidence="2">
    <location>
        <begin position="127"/>
        <end position="179"/>
    </location>
</feature>
<dbReference type="SMART" id="SM00353">
    <property type="entry name" value="HLH"/>
    <property type="match status" value="1"/>
</dbReference>
<evidence type="ECO:0000256" key="1">
    <source>
        <dbReference type="SAM" id="MobiDB-lite"/>
    </source>
</evidence>
<dbReference type="EMBL" id="MCFD01000001">
    <property type="protein sequence ID" value="ORX74569.1"/>
    <property type="molecule type" value="Genomic_DNA"/>
</dbReference>
<dbReference type="Proteomes" id="UP000193922">
    <property type="component" value="Unassembled WGS sequence"/>
</dbReference>
<dbReference type="SUPFAM" id="SSF47459">
    <property type="entry name" value="HLH, helix-loop-helix DNA-binding domain"/>
    <property type="match status" value="1"/>
</dbReference>
<evidence type="ECO:0000313" key="3">
    <source>
        <dbReference type="EMBL" id="ORX74569.1"/>
    </source>
</evidence>
<dbReference type="AlphaFoldDB" id="A0A1Y1WLY1"/>
<dbReference type="GO" id="GO:0046983">
    <property type="term" value="F:protein dimerization activity"/>
    <property type="evidence" value="ECO:0007669"/>
    <property type="project" value="InterPro"/>
</dbReference>
<dbReference type="Pfam" id="PF00010">
    <property type="entry name" value="HLH"/>
    <property type="match status" value="1"/>
</dbReference>
<comment type="caution">
    <text evidence="3">The sequence shown here is derived from an EMBL/GenBank/DDBJ whole genome shotgun (WGS) entry which is preliminary data.</text>
</comment>
<dbReference type="InterPro" id="IPR036638">
    <property type="entry name" value="HLH_DNA-bd_sf"/>
</dbReference>
<accession>A0A1Y1WLY1</accession>
<feature type="region of interest" description="Disordered" evidence="1">
    <location>
        <begin position="182"/>
        <end position="201"/>
    </location>
</feature>